<comment type="caution">
    <text evidence="2">The sequence shown here is derived from an EMBL/GenBank/DDBJ whole genome shotgun (WGS) entry which is preliminary data.</text>
</comment>
<organism evidence="2 3">
    <name type="scientific">Anthostomella pinea</name>
    <dbReference type="NCBI Taxonomy" id="933095"/>
    <lineage>
        <taxon>Eukaryota</taxon>
        <taxon>Fungi</taxon>
        <taxon>Dikarya</taxon>
        <taxon>Ascomycota</taxon>
        <taxon>Pezizomycotina</taxon>
        <taxon>Sordariomycetes</taxon>
        <taxon>Xylariomycetidae</taxon>
        <taxon>Xylariales</taxon>
        <taxon>Xylariaceae</taxon>
        <taxon>Anthostomella</taxon>
    </lineage>
</organism>
<reference evidence="2" key="1">
    <citation type="submission" date="2023-10" db="EMBL/GenBank/DDBJ databases">
        <authorList>
            <person name="Hackl T."/>
        </authorList>
    </citation>
    <scope>NUCLEOTIDE SEQUENCE</scope>
</reference>
<dbReference type="Pfam" id="PF01636">
    <property type="entry name" value="APH"/>
    <property type="match status" value="1"/>
</dbReference>
<protein>
    <submittedName>
        <fullName evidence="2">Uu.00g002660.m01.CDS01</fullName>
    </submittedName>
</protein>
<gene>
    <name evidence="2" type="ORF">KHLLAP_LOCUS6604</name>
</gene>
<dbReference type="InterPro" id="IPR011009">
    <property type="entry name" value="Kinase-like_dom_sf"/>
</dbReference>
<dbReference type="Proteomes" id="UP001295740">
    <property type="component" value="Unassembled WGS sequence"/>
</dbReference>
<dbReference type="SUPFAM" id="SSF56112">
    <property type="entry name" value="Protein kinase-like (PK-like)"/>
    <property type="match status" value="1"/>
</dbReference>
<keyword evidence="3" id="KW-1185">Reference proteome</keyword>
<dbReference type="InterPro" id="IPR002575">
    <property type="entry name" value="Aminoglycoside_PTrfase"/>
</dbReference>
<accession>A0AAI8YII8</accession>
<name>A0AAI8YII8_9PEZI</name>
<evidence type="ECO:0000259" key="1">
    <source>
        <dbReference type="Pfam" id="PF01636"/>
    </source>
</evidence>
<evidence type="ECO:0000313" key="2">
    <source>
        <dbReference type="EMBL" id="CAJ2506136.1"/>
    </source>
</evidence>
<dbReference type="EMBL" id="CAUWAG010000008">
    <property type="protein sequence ID" value="CAJ2506136.1"/>
    <property type="molecule type" value="Genomic_DNA"/>
</dbReference>
<dbReference type="Gene3D" id="3.90.1200.10">
    <property type="match status" value="1"/>
</dbReference>
<dbReference type="AlphaFoldDB" id="A0AAI8YII8"/>
<evidence type="ECO:0000313" key="3">
    <source>
        <dbReference type="Proteomes" id="UP001295740"/>
    </source>
</evidence>
<feature type="domain" description="Aminoglycoside phosphotransferase" evidence="1">
    <location>
        <begin position="98"/>
        <end position="231"/>
    </location>
</feature>
<sequence>MTELPKDSGISFTPFFGRCKLPASVRDKCDAFVKARFPEQAIRPAPFQGYCSYTLFVGEDTVVQFRPSAHKLDPEITTVACQVFGHLAPETESMGELGDTGLHVFSMRKIPGVSLSDLRAEPDPLKLRSQREQIVRDFARLQATSWKHGRAAATIKDKRTVGSSLRWRLELMAATLPLRFRGTARSLLVELASIEHLPWTFSHGDFLPANVMICLDSGKLLGLLDWAEAEWLPFGVGMYGLDELLGEERNGDFVYYPEARQLRTLYWRELLLAIPELAKDAGRVAVVRKAQLLGVLLWHGIAFDDGKLNRAVGEGRDDEEIKKLDAFLSPSKHRPNKFRHIQPFLLSHFTLLRGYLFGKA</sequence>
<proteinExistence type="predicted"/>